<dbReference type="EMBL" id="BK059130">
    <property type="protein sequence ID" value="DAE32951.1"/>
    <property type="molecule type" value="Genomic_DNA"/>
</dbReference>
<name>A0A8S5RNP6_9VIRU</name>
<evidence type="ECO:0000313" key="1">
    <source>
        <dbReference type="EMBL" id="DAE32951.1"/>
    </source>
</evidence>
<accession>A0A8S5RNP6</accession>
<proteinExistence type="predicted"/>
<reference evidence="1" key="1">
    <citation type="journal article" date="2021" name="Proc. Natl. Acad. Sci. U.S.A.">
        <title>A Catalog of Tens of Thousands of Viruses from Human Metagenomes Reveals Hidden Associations with Chronic Diseases.</title>
        <authorList>
            <person name="Tisza M.J."/>
            <person name="Buck C.B."/>
        </authorList>
    </citation>
    <scope>NUCLEOTIDE SEQUENCE</scope>
    <source>
        <strain evidence="1">CtBS918</strain>
    </source>
</reference>
<protein>
    <submittedName>
        <fullName evidence="1">Uncharacterized protein</fullName>
    </submittedName>
</protein>
<sequence length="57" mass="6677">MIHVVWLLMLLCASVERLLQIENVQQKMPQVSSISLQSVKQNTIKEVHYQICLDLRK</sequence>
<organism evidence="1">
    <name type="scientific">virus sp. ctBS918</name>
    <dbReference type="NCBI Taxonomy" id="2825807"/>
    <lineage>
        <taxon>Viruses</taxon>
    </lineage>
</organism>